<evidence type="ECO:0000313" key="2">
    <source>
        <dbReference type="Proteomes" id="UP000253144"/>
    </source>
</evidence>
<name>A0A3F3NJ63_ENTFC</name>
<dbReference type="EMBL" id="LEQJ01000024">
    <property type="protein sequence ID" value="RBS25714.1"/>
    <property type="molecule type" value="Genomic_DNA"/>
</dbReference>
<dbReference type="Proteomes" id="UP000253144">
    <property type="component" value="Unassembled WGS sequence"/>
</dbReference>
<gene>
    <name evidence="1" type="ORF">EB12_02833</name>
</gene>
<sequence>MTLVITKKTNQYYVEKLTHNWLDTKGEKRK</sequence>
<proteinExistence type="predicted"/>
<evidence type="ECO:0000313" key="1">
    <source>
        <dbReference type="EMBL" id="RBS25714.1"/>
    </source>
</evidence>
<protein>
    <submittedName>
        <fullName evidence="1">Uncharacterized protein</fullName>
    </submittedName>
</protein>
<reference evidence="1 2" key="1">
    <citation type="submission" date="2015-06" db="EMBL/GenBank/DDBJ databases">
        <title>The Genome Sequence of Enterococcus faecium 131EA1.</title>
        <authorList>
            <consortium name="The Broad Institute Genomics Platform"/>
            <consortium name="The Broad Institute Genome Sequencing Center for Infectious Disease"/>
            <person name="Earl A.M."/>
            <person name="Van Tyne D."/>
            <person name="Lebreton F."/>
            <person name="Saavedra J.T."/>
            <person name="Gilmore M.S."/>
            <person name="Manson Mcguire A."/>
            <person name="Clock S."/>
            <person name="Crupain M."/>
            <person name="Rangan U."/>
            <person name="Young S."/>
            <person name="Abouelleil A."/>
            <person name="Cao P."/>
            <person name="Chapman S.B."/>
            <person name="Griggs A."/>
            <person name="Priest M."/>
            <person name="Shea T."/>
            <person name="Wortman J."/>
            <person name="Nusbaum C."/>
            <person name="Birren B."/>
        </authorList>
    </citation>
    <scope>NUCLEOTIDE SEQUENCE [LARGE SCALE GENOMIC DNA]</scope>
    <source>
        <strain evidence="1 2">131EA1</strain>
    </source>
</reference>
<comment type="caution">
    <text evidence="1">The sequence shown here is derived from an EMBL/GenBank/DDBJ whole genome shotgun (WGS) entry which is preliminary data.</text>
</comment>
<organism evidence="1 2">
    <name type="scientific">Enterococcus faecium</name>
    <name type="common">Streptococcus faecium</name>
    <dbReference type="NCBI Taxonomy" id="1352"/>
    <lineage>
        <taxon>Bacteria</taxon>
        <taxon>Bacillati</taxon>
        <taxon>Bacillota</taxon>
        <taxon>Bacilli</taxon>
        <taxon>Lactobacillales</taxon>
        <taxon>Enterococcaceae</taxon>
        <taxon>Enterococcus</taxon>
    </lineage>
</organism>
<accession>A0A3F3NJ63</accession>
<dbReference type="AlphaFoldDB" id="A0A3F3NJ63"/>